<dbReference type="Gene3D" id="3.30.420.10">
    <property type="entry name" value="Ribonuclease H-like superfamily/Ribonuclease H"/>
    <property type="match status" value="1"/>
</dbReference>
<comment type="catalytic activity">
    <reaction evidence="1 14 15 16">
        <text>Endonucleolytic cleavage to 5'-phosphomonoester.</text>
        <dbReference type="EC" id="3.1.26.4"/>
    </reaction>
</comment>
<dbReference type="InterPro" id="IPR012337">
    <property type="entry name" value="RNaseH-like_sf"/>
</dbReference>
<dbReference type="InterPro" id="IPR036397">
    <property type="entry name" value="RNaseH_sf"/>
</dbReference>
<keyword evidence="12 14" id="KW-0378">Hydrolase</keyword>
<reference evidence="18" key="1">
    <citation type="submission" date="2023-02" db="EMBL/GenBank/DDBJ databases">
        <title>Gut commensal Christensenella minuta modulates host metabolism via a new class of secondary bile acids.</title>
        <authorList>
            <person name="Liu C."/>
        </authorList>
    </citation>
    <scope>NUCLEOTIDE SEQUENCE</scope>
    <source>
        <strain evidence="18">CA70</strain>
    </source>
</reference>
<keyword evidence="9 14" id="KW-0540">Nuclease</keyword>
<comment type="function">
    <text evidence="3 14 16">Endonuclease that specifically degrades the RNA of RNA-DNA hybrids.</text>
</comment>
<evidence type="ECO:0000259" key="17">
    <source>
        <dbReference type="PROSITE" id="PS51975"/>
    </source>
</evidence>
<evidence type="ECO:0000256" key="2">
    <source>
        <dbReference type="ARBA" id="ARBA00001946"/>
    </source>
</evidence>
<dbReference type="InterPro" id="IPR022898">
    <property type="entry name" value="RNase_HII"/>
</dbReference>
<evidence type="ECO:0000256" key="14">
    <source>
        <dbReference type="HAMAP-Rule" id="MF_00052"/>
    </source>
</evidence>
<dbReference type="CDD" id="cd07182">
    <property type="entry name" value="RNase_HII_bacteria_HII_like"/>
    <property type="match status" value="1"/>
</dbReference>
<evidence type="ECO:0000256" key="3">
    <source>
        <dbReference type="ARBA" id="ARBA00004065"/>
    </source>
</evidence>
<dbReference type="NCBIfam" id="NF000595">
    <property type="entry name" value="PRK00015.1-3"/>
    <property type="match status" value="1"/>
</dbReference>
<dbReference type="InterPro" id="IPR001352">
    <property type="entry name" value="RNase_HII/HIII"/>
</dbReference>
<keyword evidence="10 14" id="KW-0479">Metal-binding</keyword>
<evidence type="ECO:0000256" key="10">
    <source>
        <dbReference type="ARBA" id="ARBA00022723"/>
    </source>
</evidence>
<evidence type="ECO:0000256" key="15">
    <source>
        <dbReference type="PROSITE-ProRule" id="PRU01319"/>
    </source>
</evidence>
<evidence type="ECO:0000256" key="9">
    <source>
        <dbReference type="ARBA" id="ARBA00022722"/>
    </source>
</evidence>
<keyword evidence="13 14" id="KW-0464">Manganese</keyword>
<dbReference type="RefSeq" id="WP_353423731.1">
    <property type="nucleotide sequence ID" value="NZ_CP117826.1"/>
</dbReference>
<dbReference type="PANTHER" id="PTHR10954:SF18">
    <property type="entry name" value="RIBONUCLEASE HII"/>
    <property type="match status" value="1"/>
</dbReference>
<evidence type="ECO:0000256" key="6">
    <source>
        <dbReference type="ARBA" id="ARBA00012180"/>
    </source>
</evidence>
<organism evidence="18">
    <name type="scientific">Christensenella massiliensis</name>
    <dbReference type="NCBI Taxonomy" id="1805714"/>
    <lineage>
        <taxon>Bacteria</taxon>
        <taxon>Bacillati</taxon>
        <taxon>Bacillota</taxon>
        <taxon>Clostridia</taxon>
        <taxon>Christensenellales</taxon>
        <taxon>Christensenellaceae</taxon>
        <taxon>Christensenella</taxon>
    </lineage>
</organism>
<dbReference type="SUPFAM" id="SSF53098">
    <property type="entry name" value="Ribonuclease H-like"/>
    <property type="match status" value="1"/>
</dbReference>
<keyword evidence="11 14" id="KW-0255">Endonuclease</keyword>
<evidence type="ECO:0000313" key="18">
    <source>
        <dbReference type="EMBL" id="XCC62733.1"/>
    </source>
</evidence>
<dbReference type="GO" id="GO:0005737">
    <property type="term" value="C:cytoplasm"/>
    <property type="evidence" value="ECO:0007669"/>
    <property type="project" value="UniProtKB-SubCell"/>
</dbReference>
<evidence type="ECO:0000256" key="12">
    <source>
        <dbReference type="ARBA" id="ARBA00022801"/>
    </source>
</evidence>
<dbReference type="GO" id="GO:0043137">
    <property type="term" value="P:DNA replication, removal of RNA primer"/>
    <property type="evidence" value="ECO:0007669"/>
    <property type="project" value="TreeGrafter"/>
</dbReference>
<evidence type="ECO:0000256" key="7">
    <source>
        <dbReference type="ARBA" id="ARBA00019179"/>
    </source>
</evidence>
<dbReference type="GO" id="GO:0032299">
    <property type="term" value="C:ribonuclease H2 complex"/>
    <property type="evidence" value="ECO:0007669"/>
    <property type="project" value="TreeGrafter"/>
</dbReference>
<dbReference type="NCBIfam" id="NF000594">
    <property type="entry name" value="PRK00015.1-1"/>
    <property type="match status" value="1"/>
</dbReference>
<comment type="cofactor">
    <cofactor evidence="2">
        <name>Mg(2+)</name>
        <dbReference type="ChEBI" id="CHEBI:18420"/>
    </cofactor>
</comment>
<evidence type="ECO:0000256" key="11">
    <source>
        <dbReference type="ARBA" id="ARBA00022759"/>
    </source>
</evidence>
<gene>
    <name evidence="14" type="primary">rnhB</name>
    <name evidence="18" type="ORF">PUP29_02075</name>
</gene>
<evidence type="ECO:0000256" key="1">
    <source>
        <dbReference type="ARBA" id="ARBA00000077"/>
    </source>
</evidence>
<dbReference type="Pfam" id="PF01351">
    <property type="entry name" value="RNase_HII"/>
    <property type="match status" value="1"/>
</dbReference>
<comment type="subcellular location">
    <subcellularLocation>
        <location evidence="4 14">Cytoplasm</location>
    </subcellularLocation>
</comment>
<dbReference type="EC" id="3.1.26.4" evidence="6 14"/>
<dbReference type="PROSITE" id="PS51975">
    <property type="entry name" value="RNASE_H_2"/>
    <property type="match status" value="1"/>
</dbReference>
<feature type="binding site" evidence="14 15">
    <location>
        <position position="34"/>
    </location>
    <ligand>
        <name>a divalent metal cation</name>
        <dbReference type="ChEBI" id="CHEBI:60240"/>
    </ligand>
</feature>
<comment type="similarity">
    <text evidence="5 14 16">Belongs to the RNase HII family.</text>
</comment>
<dbReference type="EMBL" id="CP117826">
    <property type="protein sequence ID" value="XCC62733.1"/>
    <property type="molecule type" value="Genomic_DNA"/>
</dbReference>
<dbReference type="HAMAP" id="MF_00052_B">
    <property type="entry name" value="RNase_HII_B"/>
    <property type="match status" value="1"/>
</dbReference>
<evidence type="ECO:0000256" key="4">
    <source>
        <dbReference type="ARBA" id="ARBA00004496"/>
    </source>
</evidence>
<evidence type="ECO:0000256" key="8">
    <source>
        <dbReference type="ARBA" id="ARBA00022490"/>
    </source>
</evidence>
<evidence type="ECO:0000256" key="13">
    <source>
        <dbReference type="ARBA" id="ARBA00023211"/>
    </source>
</evidence>
<accession>A0AAU8A977</accession>
<evidence type="ECO:0000256" key="16">
    <source>
        <dbReference type="RuleBase" id="RU003515"/>
    </source>
</evidence>
<dbReference type="GO" id="GO:0030145">
    <property type="term" value="F:manganese ion binding"/>
    <property type="evidence" value="ECO:0007669"/>
    <property type="project" value="UniProtKB-UniRule"/>
</dbReference>
<feature type="binding site" evidence="14 15">
    <location>
        <position position="125"/>
    </location>
    <ligand>
        <name>a divalent metal cation</name>
        <dbReference type="ChEBI" id="CHEBI:60240"/>
    </ligand>
</feature>
<dbReference type="GO" id="GO:0004523">
    <property type="term" value="F:RNA-DNA hybrid ribonuclease activity"/>
    <property type="evidence" value="ECO:0007669"/>
    <property type="project" value="UniProtKB-UniRule"/>
</dbReference>
<keyword evidence="8 14" id="KW-0963">Cytoplasm</keyword>
<dbReference type="AlphaFoldDB" id="A0AAU8A977"/>
<feature type="binding site" evidence="14 15">
    <location>
        <position position="33"/>
    </location>
    <ligand>
        <name>a divalent metal cation</name>
        <dbReference type="ChEBI" id="CHEBI:60240"/>
    </ligand>
</feature>
<sequence length="211" mass="24046">MGKREELWQQKLQSMTVYERPYWERGELVAGIDEAGRGPLAGPVVAACVVMDPRDLILGIDDSKKISEKRREAFYDIILEKAVDCSVYIVDNKVIDEINILNAARQAFEKALAGLKVQPAHIYTDAMDIDTDIPYTPLIKGDAKVYTIAAASIVAKVTRDRIMREYDKKYPGYLFAKHKGYGTKEHYAAIRSYGILDIHRRTFLRKFLQND</sequence>
<dbReference type="FunFam" id="3.30.420.10:FF:000006">
    <property type="entry name" value="Ribonuclease HII"/>
    <property type="match status" value="1"/>
</dbReference>
<protein>
    <recommendedName>
        <fullName evidence="7 14">Ribonuclease HII</fullName>
        <shortName evidence="14">RNase HII</shortName>
        <ecNumber evidence="6 14">3.1.26.4</ecNumber>
    </recommendedName>
</protein>
<dbReference type="GO" id="GO:0003723">
    <property type="term" value="F:RNA binding"/>
    <property type="evidence" value="ECO:0007669"/>
    <property type="project" value="UniProtKB-UniRule"/>
</dbReference>
<dbReference type="InterPro" id="IPR024567">
    <property type="entry name" value="RNase_HII/HIII_dom"/>
</dbReference>
<evidence type="ECO:0000256" key="5">
    <source>
        <dbReference type="ARBA" id="ARBA00007383"/>
    </source>
</evidence>
<feature type="domain" description="RNase H type-2" evidence="17">
    <location>
        <begin position="27"/>
        <end position="211"/>
    </location>
</feature>
<dbReference type="PANTHER" id="PTHR10954">
    <property type="entry name" value="RIBONUCLEASE H2 SUBUNIT A"/>
    <property type="match status" value="1"/>
</dbReference>
<name>A0AAU8A977_9FIRM</name>
<comment type="cofactor">
    <cofactor evidence="14 15">
        <name>Mn(2+)</name>
        <dbReference type="ChEBI" id="CHEBI:29035"/>
    </cofactor>
    <cofactor evidence="14 15">
        <name>Mg(2+)</name>
        <dbReference type="ChEBI" id="CHEBI:18420"/>
    </cofactor>
    <text evidence="14 15">Manganese or magnesium. Binds 1 divalent metal ion per monomer in the absence of substrate. May bind a second metal ion after substrate binding.</text>
</comment>
<proteinExistence type="inferred from homology"/>
<dbReference type="GO" id="GO:0006298">
    <property type="term" value="P:mismatch repair"/>
    <property type="evidence" value="ECO:0007669"/>
    <property type="project" value="TreeGrafter"/>
</dbReference>